<evidence type="ECO:0000313" key="1">
    <source>
        <dbReference type="EMBL" id="KAG0729387.1"/>
    </source>
</evidence>
<gene>
    <name evidence="1" type="ORF">GWK47_030410</name>
</gene>
<comment type="caution">
    <text evidence="1">The sequence shown here is derived from an EMBL/GenBank/DDBJ whole genome shotgun (WGS) entry which is preliminary data.</text>
</comment>
<name>A0A8J4YK26_CHIOP</name>
<dbReference type="OrthoDB" id="7986506at2759"/>
<accession>A0A8J4YK26</accession>
<dbReference type="PANTHER" id="PTHR46113">
    <property type="entry name" value="SNAC DOMAIN-CONTAINING PROTEIN"/>
    <property type="match status" value="1"/>
</dbReference>
<dbReference type="PANTHER" id="PTHR46113:SF1">
    <property type="entry name" value="PEPTIDASE M17 LEUCYL AMINOPEPTIDASE N-TERMINAL DOMAIN-CONTAINING PROTEIN"/>
    <property type="match status" value="1"/>
</dbReference>
<proteinExistence type="predicted"/>
<keyword evidence="2" id="KW-1185">Reference proteome</keyword>
<dbReference type="EMBL" id="JACEEZ010001253">
    <property type="protein sequence ID" value="KAG0729387.1"/>
    <property type="molecule type" value="Genomic_DNA"/>
</dbReference>
<sequence>MAVMAYSAGIQKILGVPKLSDGKAEPTAVVIGEVLTEWNLKDRIVVVCFVTTAVNTGGKSGVCLRLEMMPHKPLLYFVCRHHPLEILLDKVFSSLFKEQSKGPEVSLFLDFRNMWPQIDQTKYSTAMNDKTIMLRVQSWYEEIIQLSQAFLQQTASPRLSLTLIKELASHTNQAIRDAATKAFSRHLWYLSEVTVGLALFDEEVSIMEKREMVHRISTVKGLEKPSPLLHLTTEDVVSKNLSKFFTSTTKKLLQHLDIDLSFLGTDPVTWATTEAYARGKERVTKLLVTNEVAECGVAAIQEFTKNGRTKQEDQLDC</sequence>
<dbReference type="Proteomes" id="UP000770661">
    <property type="component" value="Unassembled WGS sequence"/>
</dbReference>
<organism evidence="1 2">
    <name type="scientific">Chionoecetes opilio</name>
    <name type="common">Atlantic snow crab</name>
    <name type="synonym">Cancer opilio</name>
    <dbReference type="NCBI Taxonomy" id="41210"/>
    <lineage>
        <taxon>Eukaryota</taxon>
        <taxon>Metazoa</taxon>
        <taxon>Ecdysozoa</taxon>
        <taxon>Arthropoda</taxon>
        <taxon>Crustacea</taxon>
        <taxon>Multicrustacea</taxon>
        <taxon>Malacostraca</taxon>
        <taxon>Eumalacostraca</taxon>
        <taxon>Eucarida</taxon>
        <taxon>Decapoda</taxon>
        <taxon>Pleocyemata</taxon>
        <taxon>Brachyura</taxon>
        <taxon>Eubrachyura</taxon>
        <taxon>Majoidea</taxon>
        <taxon>Majidae</taxon>
        <taxon>Chionoecetes</taxon>
    </lineage>
</organism>
<protein>
    <submittedName>
        <fullName evidence="1">Uncharacterized protein</fullName>
    </submittedName>
</protein>
<reference evidence="1" key="1">
    <citation type="submission" date="2020-07" db="EMBL/GenBank/DDBJ databases">
        <title>The High-quality genome of the commercially important snow crab, Chionoecetes opilio.</title>
        <authorList>
            <person name="Jeong J.-H."/>
            <person name="Ryu S."/>
        </authorList>
    </citation>
    <scope>NUCLEOTIDE SEQUENCE</scope>
    <source>
        <strain evidence="1">MADBK_172401_WGS</strain>
        <tissue evidence="1">Digestive gland</tissue>
    </source>
</reference>
<evidence type="ECO:0000313" key="2">
    <source>
        <dbReference type="Proteomes" id="UP000770661"/>
    </source>
</evidence>
<dbReference type="AlphaFoldDB" id="A0A8J4YK26"/>